<evidence type="ECO:0000313" key="1">
    <source>
        <dbReference type="EMBL" id="VFU65317.1"/>
    </source>
</evidence>
<gene>
    <name evidence="1" type="ORF">SVIM_LOCUS501192</name>
</gene>
<name>A0A6N2NJL0_SALVM</name>
<sequence length="15" mass="1655">MVIITTGSLEEAMFI</sequence>
<organism evidence="1">
    <name type="scientific">Salix viminalis</name>
    <name type="common">Common osier</name>
    <name type="synonym">Basket willow</name>
    <dbReference type="NCBI Taxonomy" id="40686"/>
    <lineage>
        <taxon>Eukaryota</taxon>
        <taxon>Viridiplantae</taxon>
        <taxon>Streptophyta</taxon>
        <taxon>Embryophyta</taxon>
        <taxon>Tracheophyta</taxon>
        <taxon>Spermatophyta</taxon>
        <taxon>Magnoliopsida</taxon>
        <taxon>eudicotyledons</taxon>
        <taxon>Gunneridae</taxon>
        <taxon>Pentapetalae</taxon>
        <taxon>rosids</taxon>
        <taxon>fabids</taxon>
        <taxon>Malpighiales</taxon>
        <taxon>Salicaceae</taxon>
        <taxon>Saliceae</taxon>
        <taxon>Salix</taxon>
    </lineage>
</organism>
<dbReference type="EMBL" id="CAADRP010002285">
    <property type="protein sequence ID" value="VFU65317.1"/>
    <property type="molecule type" value="Genomic_DNA"/>
</dbReference>
<reference evidence="1" key="1">
    <citation type="submission" date="2019-03" db="EMBL/GenBank/DDBJ databases">
        <authorList>
            <person name="Mank J."/>
            <person name="Almeida P."/>
        </authorList>
    </citation>
    <scope>NUCLEOTIDE SEQUENCE</scope>
    <source>
        <strain evidence="1">78183</strain>
    </source>
</reference>
<accession>A0A6N2NJL0</accession>
<proteinExistence type="predicted"/>
<protein>
    <submittedName>
        <fullName evidence="1">Uncharacterized protein</fullName>
    </submittedName>
</protein>